<evidence type="ECO:0000259" key="2">
    <source>
        <dbReference type="Pfam" id="PF25273"/>
    </source>
</evidence>
<gene>
    <name evidence="3" type="ORF">NQ315_008276</name>
</gene>
<dbReference type="InterPro" id="IPR057191">
    <property type="entry name" value="DUF7869"/>
</dbReference>
<evidence type="ECO:0000313" key="3">
    <source>
        <dbReference type="EMBL" id="KAJ8915389.1"/>
    </source>
</evidence>
<dbReference type="EMBL" id="JANEYG010000054">
    <property type="protein sequence ID" value="KAJ8915389.1"/>
    <property type="molecule type" value="Genomic_DNA"/>
</dbReference>
<accession>A0AAV8VN07</accession>
<dbReference type="Pfam" id="PF25273">
    <property type="entry name" value="DUF7869"/>
    <property type="match status" value="1"/>
</dbReference>
<feature type="region of interest" description="Disordered" evidence="1">
    <location>
        <begin position="174"/>
        <end position="286"/>
    </location>
</feature>
<feature type="compositionally biased region" description="Low complexity" evidence="1">
    <location>
        <begin position="227"/>
        <end position="250"/>
    </location>
</feature>
<organism evidence="3 4">
    <name type="scientific">Exocentrus adspersus</name>
    <dbReference type="NCBI Taxonomy" id="1586481"/>
    <lineage>
        <taxon>Eukaryota</taxon>
        <taxon>Metazoa</taxon>
        <taxon>Ecdysozoa</taxon>
        <taxon>Arthropoda</taxon>
        <taxon>Hexapoda</taxon>
        <taxon>Insecta</taxon>
        <taxon>Pterygota</taxon>
        <taxon>Neoptera</taxon>
        <taxon>Endopterygota</taxon>
        <taxon>Coleoptera</taxon>
        <taxon>Polyphaga</taxon>
        <taxon>Cucujiformia</taxon>
        <taxon>Chrysomeloidea</taxon>
        <taxon>Cerambycidae</taxon>
        <taxon>Lamiinae</taxon>
        <taxon>Acanthocinini</taxon>
        <taxon>Exocentrus</taxon>
    </lineage>
</organism>
<dbReference type="PANTHER" id="PTHR10773">
    <property type="entry name" value="DNA-DIRECTED RNA POLYMERASES I, II, AND III SUBUNIT RPABC2"/>
    <property type="match status" value="1"/>
</dbReference>
<feature type="compositionally biased region" description="Basic and acidic residues" evidence="1">
    <location>
        <begin position="182"/>
        <end position="198"/>
    </location>
</feature>
<keyword evidence="4" id="KW-1185">Reference proteome</keyword>
<name>A0AAV8VN07_9CUCU</name>
<evidence type="ECO:0000256" key="1">
    <source>
        <dbReference type="SAM" id="MobiDB-lite"/>
    </source>
</evidence>
<dbReference type="AlphaFoldDB" id="A0AAV8VN07"/>
<proteinExistence type="predicted"/>
<dbReference type="PANTHER" id="PTHR10773:SF19">
    <property type="match status" value="1"/>
</dbReference>
<reference evidence="3 4" key="1">
    <citation type="journal article" date="2023" name="Insect Mol. Biol.">
        <title>Genome sequencing provides insights into the evolution of gene families encoding plant cell wall-degrading enzymes in longhorned beetles.</title>
        <authorList>
            <person name="Shin N.R."/>
            <person name="Okamura Y."/>
            <person name="Kirsch R."/>
            <person name="Pauchet Y."/>
        </authorList>
    </citation>
    <scope>NUCLEOTIDE SEQUENCE [LARGE SCALE GENOMIC DNA]</scope>
    <source>
        <strain evidence="3">EAD_L_NR</strain>
    </source>
</reference>
<protein>
    <recommendedName>
        <fullName evidence="2">DUF7869 domain-containing protein</fullName>
    </recommendedName>
</protein>
<evidence type="ECO:0000313" key="4">
    <source>
        <dbReference type="Proteomes" id="UP001159042"/>
    </source>
</evidence>
<sequence>MDEEGPAVRELPLNLELPAHSTSLINPISNDQSRHGAQRGAKVQTKLNTNDDRLMEQFTIDYGRRCVYMGALRRHTLFWQRGMAVRPPVMELPKELLIPPGMRGIRQVLEEFADVFGPPVPNEMSLTTYHQRPYPMNARKAKILHEQIEEMLAAGMSSRGTRMVLAALNQMNGSNENISKPTSDHEDIIEPDNTKADENSYTPIDKVPSDYSEDDDDSVKDPNFDNSSSNSSSSSGSSHTVSSGSSSSSSEEGDNVDGGQNLENEENQIGTKKNTRKRLRNEAGWEKNKLQKLRNEGKEYVSSAKSKRIVSAKKIKEPCNEKCRLKCTTKFTDQDRLLLFNEYYGLSSINRKRDFLSKNMDLINPKYRYQRNESHRRLNYAFSFPSSDGKKTRVCKTFFKSTLDINDRTILTVRNKTNSCGIVSEDMRGKHANHKRISNEIKDGVRNHIKSIPRIESHYLRAQTTKEFIDGGKTIADLHRDYQHNCESEGKPSANYHMYSDIFNKEFNISFFVPKKDQCSLCYQYNTSNDDGKKDLQHDYEEHLKEKVLSREEKGKDKSLVSDNLVVVCFDMQAVLQVPKGEISIFYYKSKLNTMNFTITEIGTNVTNCYVWHEGEGGKGATEVGSCLLRYLEEKANQVNNEDLEFVLYSDNCGAQQKNRYVIAVLMYAVQKLKIRRITHKYLVAGHTQNEGDAVHSVIEKQIAKSLKSGPLYIPDQFISLIRVAKRKGPPYLVHELTHDDFVDVKLLAADVGVNISTNSNKEPVHLSKVHMVKVEKDKPFLYFYKTSYSEEDWKTVNTKKLPSQKATRSQASLSETLPSLPNLQKAYKTKLVLNENKRRDLQFLLQKNCIPQYYKSFYESLF</sequence>
<comment type="caution">
    <text evidence="3">The sequence shown here is derived from an EMBL/GenBank/DDBJ whole genome shotgun (WGS) entry which is preliminary data.</text>
</comment>
<feature type="domain" description="DUF7869" evidence="2">
    <location>
        <begin position="624"/>
        <end position="706"/>
    </location>
</feature>
<dbReference type="Proteomes" id="UP001159042">
    <property type="component" value="Unassembled WGS sequence"/>
</dbReference>